<feature type="signal peptide" evidence="2">
    <location>
        <begin position="1"/>
        <end position="20"/>
    </location>
</feature>
<proteinExistence type="predicted"/>
<dbReference type="AlphaFoldDB" id="A0AA46PRE0"/>
<keyword evidence="2" id="KW-0732">Signal</keyword>
<evidence type="ECO:0000313" key="3">
    <source>
        <dbReference type="EMBL" id="UYF95707.1"/>
    </source>
</evidence>
<protein>
    <recommendedName>
        <fullName evidence="5">Lipoprotein</fullName>
    </recommendedName>
</protein>
<dbReference type="Proteomes" id="UP001163947">
    <property type="component" value="Chromosome"/>
</dbReference>
<feature type="compositionally biased region" description="Low complexity" evidence="1">
    <location>
        <begin position="45"/>
        <end position="68"/>
    </location>
</feature>
<feature type="chain" id="PRO_5041403131" description="Lipoprotein" evidence="2">
    <location>
        <begin position="21"/>
        <end position="206"/>
    </location>
</feature>
<evidence type="ECO:0000256" key="2">
    <source>
        <dbReference type="SAM" id="SignalP"/>
    </source>
</evidence>
<evidence type="ECO:0008006" key="5">
    <source>
        <dbReference type="Google" id="ProtNLM"/>
    </source>
</evidence>
<dbReference type="GeneID" id="83620372"/>
<evidence type="ECO:0000256" key="1">
    <source>
        <dbReference type="SAM" id="MobiDB-lite"/>
    </source>
</evidence>
<name>A0AA46PRE0_9NOCA</name>
<dbReference type="RefSeq" id="WP_029545429.1">
    <property type="nucleotide sequence ID" value="NZ_CM002177.1"/>
</dbReference>
<evidence type="ECO:0000313" key="4">
    <source>
        <dbReference type="Proteomes" id="UP001163947"/>
    </source>
</evidence>
<accession>A0AA46PRE0</accession>
<gene>
    <name evidence="3" type="ORF">OCS65_08105</name>
</gene>
<organism evidence="3 4">
    <name type="scientific">Rhodococcus aetherivorans</name>
    <dbReference type="NCBI Taxonomy" id="191292"/>
    <lineage>
        <taxon>Bacteria</taxon>
        <taxon>Bacillati</taxon>
        <taxon>Actinomycetota</taxon>
        <taxon>Actinomycetes</taxon>
        <taxon>Mycobacteriales</taxon>
        <taxon>Nocardiaceae</taxon>
        <taxon>Rhodococcus</taxon>
    </lineage>
</organism>
<dbReference type="EMBL" id="CP106982">
    <property type="protein sequence ID" value="UYF95707.1"/>
    <property type="molecule type" value="Genomic_DNA"/>
</dbReference>
<reference evidence="3" key="1">
    <citation type="submission" date="2022-09" db="EMBL/GenBank/DDBJ databases">
        <title>The genome sequence of Rhodococcus aetherivorans N1.</title>
        <authorList>
            <person name="Jiang W."/>
        </authorList>
    </citation>
    <scope>NUCLEOTIDE SEQUENCE</scope>
    <source>
        <strain evidence="3">N1</strain>
    </source>
</reference>
<feature type="region of interest" description="Disordered" evidence="1">
    <location>
        <begin position="45"/>
        <end position="79"/>
    </location>
</feature>
<sequence>MNVRRMSSIGAAAVAVLALAGCGGTADGGEQPAAASSASAAATTTTTTAAPVPTAPGTTTATGTTTTTPPAPAPDSAPTTLADVQYERNESYYFTSPDGGFRCGIVRLPSRTEAGCEGATDPVPPRPENCMVNWGNGIRVQDAGPAEFMCSGGSVYTSGGDDPVLPSGSRLSKLGYTCETTDADVTCANDATGHGFTIAAGSNTTF</sequence>
<dbReference type="PROSITE" id="PS51257">
    <property type="entry name" value="PROKAR_LIPOPROTEIN"/>
    <property type="match status" value="1"/>
</dbReference>